<protein>
    <submittedName>
        <fullName evidence="2">XRE family transcriptional regulator</fullName>
    </submittedName>
</protein>
<dbReference type="InterPro" id="IPR010982">
    <property type="entry name" value="Lambda_DNA-bd_dom_sf"/>
</dbReference>
<dbReference type="AlphaFoldDB" id="A0A845QZL3"/>
<dbReference type="CDD" id="cd00093">
    <property type="entry name" value="HTH_XRE"/>
    <property type="match status" value="1"/>
</dbReference>
<sequence>MYIMLRGYQLKRMRILKGLIQDDIAKELDVKRNYISMLENEQREIPEDKYNKWIKFLNSKEARAIVKRRSNKKSNK</sequence>
<evidence type="ECO:0000259" key="1">
    <source>
        <dbReference type="PROSITE" id="PS50943"/>
    </source>
</evidence>
<dbReference type="EMBL" id="QXXA01000007">
    <property type="protein sequence ID" value="NBI06628.1"/>
    <property type="molecule type" value="Genomic_DNA"/>
</dbReference>
<evidence type="ECO:0000313" key="3">
    <source>
        <dbReference type="Proteomes" id="UP000467132"/>
    </source>
</evidence>
<dbReference type="PROSITE" id="PS50943">
    <property type="entry name" value="HTH_CROC1"/>
    <property type="match status" value="1"/>
</dbReference>
<name>A0A845QZL3_9CLOT</name>
<comment type="caution">
    <text evidence="2">The sequence shown here is derived from an EMBL/GenBank/DDBJ whole genome shotgun (WGS) entry which is preliminary data.</text>
</comment>
<keyword evidence="3" id="KW-1185">Reference proteome</keyword>
<proteinExistence type="predicted"/>
<dbReference type="Pfam" id="PF01381">
    <property type="entry name" value="HTH_3"/>
    <property type="match status" value="1"/>
</dbReference>
<dbReference type="SMART" id="SM00530">
    <property type="entry name" value="HTH_XRE"/>
    <property type="match status" value="1"/>
</dbReference>
<accession>A0A845QZL3</accession>
<dbReference type="Proteomes" id="UP000467132">
    <property type="component" value="Unassembled WGS sequence"/>
</dbReference>
<feature type="domain" description="HTH cro/C1-type" evidence="1">
    <location>
        <begin position="10"/>
        <end position="45"/>
    </location>
</feature>
<dbReference type="GO" id="GO:0003677">
    <property type="term" value="F:DNA binding"/>
    <property type="evidence" value="ECO:0007669"/>
    <property type="project" value="InterPro"/>
</dbReference>
<gene>
    <name evidence="2" type="ORF">D3Z33_07110</name>
</gene>
<dbReference type="Gene3D" id="1.10.260.40">
    <property type="entry name" value="lambda repressor-like DNA-binding domains"/>
    <property type="match status" value="1"/>
</dbReference>
<dbReference type="SUPFAM" id="SSF47413">
    <property type="entry name" value="lambda repressor-like DNA-binding domains"/>
    <property type="match status" value="1"/>
</dbReference>
<dbReference type="InterPro" id="IPR001387">
    <property type="entry name" value="Cro/C1-type_HTH"/>
</dbReference>
<reference evidence="2 3" key="1">
    <citation type="submission" date="2018-08" db="EMBL/GenBank/DDBJ databases">
        <title>Murine metabolic-syndrome-specific gut microbial biobank.</title>
        <authorList>
            <person name="Liu C."/>
        </authorList>
    </citation>
    <scope>NUCLEOTIDE SEQUENCE [LARGE SCALE GENOMIC DNA]</scope>
    <source>
        <strain evidence="2 3">583</strain>
    </source>
</reference>
<organism evidence="2 3">
    <name type="scientific">Senegalia massiliensis</name>
    <dbReference type="NCBI Taxonomy" id="1720316"/>
    <lineage>
        <taxon>Bacteria</taxon>
        <taxon>Bacillati</taxon>
        <taxon>Bacillota</taxon>
        <taxon>Clostridia</taxon>
        <taxon>Eubacteriales</taxon>
        <taxon>Clostridiaceae</taxon>
        <taxon>Senegalia</taxon>
    </lineage>
</organism>
<evidence type="ECO:0000313" key="2">
    <source>
        <dbReference type="EMBL" id="NBI06628.1"/>
    </source>
</evidence>